<dbReference type="EMBL" id="VULX01000029">
    <property type="protein sequence ID" value="MSR92377.1"/>
    <property type="molecule type" value="Genomic_DNA"/>
</dbReference>
<keyword evidence="3" id="KW-0804">Transcription</keyword>
<dbReference type="Proteomes" id="UP000460287">
    <property type="component" value="Unassembled WGS sequence"/>
</dbReference>
<dbReference type="SMART" id="SM00342">
    <property type="entry name" value="HTH_ARAC"/>
    <property type="match status" value="1"/>
</dbReference>
<evidence type="ECO:0000256" key="1">
    <source>
        <dbReference type="ARBA" id="ARBA00023015"/>
    </source>
</evidence>
<accession>A0A7X2N0A1</accession>
<sequence>MLHDEYMNFKENTKHGDALLPFVKYYTAIPEILTSFPMHWHDEIELIYIHEGKLKLNIDLESVLAEEGDLVVIKPCSLHSFSQYEDYPMKATSLLFNMDMIKSVTVDTCSAKYLIPFNDGKFTCPKYIRAGMDGYTEIMDSFNNLVKIYKNKDEFFELRLKSELFNFIYYLFKYQCEKKSVQSSYKEEATKNIKIVLDYIRENYDKVIEISELSALVNFSSHYFMRFFKENMGVTCVEYMNDYRLNVATSLLTKTNMSINGVAEKVGVPNVSYFNRMFKKKYNMTPREYKKYQNINN</sequence>
<dbReference type="GO" id="GO:0043565">
    <property type="term" value="F:sequence-specific DNA binding"/>
    <property type="evidence" value="ECO:0007669"/>
    <property type="project" value="InterPro"/>
</dbReference>
<dbReference type="Gene3D" id="2.60.120.10">
    <property type="entry name" value="Jelly Rolls"/>
    <property type="match status" value="1"/>
</dbReference>
<dbReference type="InterPro" id="IPR020449">
    <property type="entry name" value="Tscrpt_reg_AraC-type_HTH"/>
</dbReference>
<dbReference type="SUPFAM" id="SSF51215">
    <property type="entry name" value="Regulatory protein AraC"/>
    <property type="match status" value="1"/>
</dbReference>
<dbReference type="Pfam" id="PF02311">
    <property type="entry name" value="AraC_binding"/>
    <property type="match status" value="1"/>
</dbReference>
<dbReference type="PROSITE" id="PS00041">
    <property type="entry name" value="HTH_ARAC_FAMILY_1"/>
    <property type="match status" value="1"/>
</dbReference>
<keyword evidence="6" id="KW-1185">Reference proteome</keyword>
<dbReference type="Pfam" id="PF12833">
    <property type="entry name" value="HTH_18"/>
    <property type="match status" value="1"/>
</dbReference>
<dbReference type="PANTHER" id="PTHR43280">
    <property type="entry name" value="ARAC-FAMILY TRANSCRIPTIONAL REGULATOR"/>
    <property type="match status" value="1"/>
</dbReference>
<dbReference type="InterPro" id="IPR014710">
    <property type="entry name" value="RmlC-like_jellyroll"/>
</dbReference>
<organism evidence="5 6">
    <name type="scientific">Inconstantimicrobium porci</name>
    <dbReference type="NCBI Taxonomy" id="2652291"/>
    <lineage>
        <taxon>Bacteria</taxon>
        <taxon>Bacillati</taxon>
        <taxon>Bacillota</taxon>
        <taxon>Clostridia</taxon>
        <taxon>Eubacteriales</taxon>
        <taxon>Clostridiaceae</taxon>
        <taxon>Inconstantimicrobium</taxon>
    </lineage>
</organism>
<dbReference type="CDD" id="cd02208">
    <property type="entry name" value="cupin_RmlC-like"/>
    <property type="match status" value="1"/>
</dbReference>
<dbReference type="RefSeq" id="WP_154532273.1">
    <property type="nucleotide sequence ID" value="NZ_JAQXTV010000004.1"/>
</dbReference>
<dbReference type="PROSITE" id="PS01124">
    <property type="entry name" value="HTH_ARAC_FAMILY_2"/>
    <property type="match status" value="1"/>
</dbReference>
<dbReference type="InterPro" id="IPR009057">
    <property type="entry name" value="Homeodomain-like_sf"/>
</dbReference>
<gene>
    <name evidence="5" type="ORF">FYJ33_13495</name>
</gene>
<dbReference type="InterPro" id="IPR018060">
    <property type="entry name" value="HTH_AraC"/>
</dbReference>
<dbReference type="AlphaFoldDB" id="A0A7X2N0A1"/>
<evidence type="ECO:0000313" key="5">
    <source>
        <dbReference type="EMBL" id="MSR92377.1"/>
    </source>
</evidence>
<keyword evidence="1" id="KW-0805">Transcription regulation</keyword>
<dbReference type="InterPro" id="IPR003313">
    <property type="entry name" value="AraC-bd"/>
</dbReference>
<evidence type="ECO:0000259" key="4">
    <source>
        <dbReference type="PROSITE" id="PS01124"/>
    </source>
</evidence>
<dbReference type="SUPFAM" id="SSF46689">
    <property type="entry name" value="Homeodomain-like"/>
    <property type="match status" value="2"/>
</dbReference>
<feature type="domain" description="HTH araC/xylS-type" evidence="4">
    <location>
        <begin position="194"/>
        <end position="292"/>
    </location>
</feature>
<dbReference type="GO" id="GO:0003700">
    <property type="term" value="F:DNA-binding transcription factor activity"/>
    <property type="evidence" value="ECO:0007669"/>
    <property type="project" value="InterPro"/>
</dbReference>
<evidence type="ECO:0000256" key="2">
    <source>
        <dbReference type="ARBA" id="ARBA00023125"/>
    </source>
</evidence>
<dbReference type="PANTHER" id="PTHR43280:SF34">
    <property type="entry name" value="ARAC-FAMILY TRANSCRIPTIONAL REGULATOR"/>
    <property type="match status" value="1"/>
</dbReference>
<reference evidence="5 6" key="1">
    <citation type="submission" date="2019-08" db="EMBL/GenBank/DDBJ databases">
        <title>In-depth cultivation of the pig gut microbiome towards novel bacterial diversity and tailored functional studies.</title>
        <authorList>
            <person name="Wylensek D."/>
            <person name="Hitch T.C.A."/>
            <person name="Clavel T."/>
        </authorList>
    </citation>
    <scope>NUCLEOTIDE SEQUENCE [LARGE SCALE GENOMIC DNA]</scope>
    <source>
        <strain evidence="5 6">WCA-383-APC-5B</strain>
    </source>
</reference>
<dbReference type="InterPro" id="IPR018062">
    <property type="entry name" value="HTH_AraC-typ_CS"/>
</dbReference>
<dbReference type="InterPro" id="IPR037923">
    <property type="entry name" value="HTH-like"/>
</dbReference>
<comment type="caution">
    <text evidence="5">The sequence shown here is derived from an EMBL/GenBank/DDBJ whole genome shotgun (WGS) entry which is preliminary data.</text>
</comment>
<proteinExistence type="predicted"/>
<evidence type="ECO:0000313" key="6">
    <source>
        <dbReference type="Proteomes" id="UP000460287"/>
    </source>
</evidence>
<evidence type="ECO:0000256" key="3">
    <source>
        <dbReference type="ARBA" id="ARBA00023163"/>
    </source>
</evidence>
<name>A0A7X2N0A1_9CLOT</name>
<dbReference type="PRINTS" id="PR00032">
    <property type="entry name" value="HTHARAC"/>
</dbReference>
<protein>
    <submittedName>
        <fullName evidence="5">AraC family transcriptional regulator</fullName>
    </submittedName>
</protein>
<dbReference type="Gene3D" id="1.10.10.60">
    <property type="entry name" value="Homeodomain-like"/>
    <property type="match status" value="2"/>
</dbReference>
<keyword evidence="2" id="KW-0238">DNA-binding</keyword>